<sequence length="489" mass="54428">MSGIVNQWSESALDCLLVHVIGGDWGKDEAFNEEGFESVYCIRGSEFKLWKQNLGSTAVLRKVKLSSLKTRQLKVGDILIEISGGGPEQPVGRTVLISEHVLEQFNAPVVCTNFLRLARPSEKINSSYLNYYLSSFYLSGEVINYQGGSNNLRNLKFKDYSKISIPVAPLAEQKVIADKLDSLLAKVERTKARLDGIPDILKRFRQSVLAAAVSGRLTEEWRGSEEYTDTEFGFCIPSNWSLKSLDDAAQVKGGKRLPKGEELLDIDTGYRYIRAGQLKNGTVISGVDARNKQLYISKETHEKIKRYIISTGNAYLTIVGASIGDAGIVPEYCDGANLTENAAKLCDYKVPLISQFLGYWLRSQYIQDLIQLEIKSGAQGKLALKRIKTLPFPMCSIEEQTEIVQRVEELFAFADAVERKAQAASERVNKLTQSILAKAFRGELTADWRAANPDLISGENSAEALLEKIKAEREALKPKKKTRAKKVKT</sequence>
<dbReference type="GO" id="GO:0004519">
    <property type="term" value="F:endonuclease activity"/>
    <property type="evidence" value="ECO:0007669"/>
    <property type="project" value="UniProtKB-KW"/>
</dbReference>
<evidence type="ECO:0000256" key="1">
    <source>
        <dbReference type="ARBA" id="ARBA00010923"/>
    </source>
</evidence>
<feature type="domain" description="Type I restriction modification DNA specificity" evidence="4">
    <location>
        <begin position="237"/>
        <end position="419"/>
    </location>
</feature>
<dbReference type="InterPro" id="IPR044946">
    <property type="entry name" value="Restrct_endonuc_typeI_TRD_sf"/>
</dbReference>
<name>A0A317C1J5_9GAMM</name>
<keyword evidence="5" id="KW-0378">Hydrolase</keyword>
<reference evidence="5 6" key="1">
    <citation type="submission" date="2018-05" db="EMBL/GenBank/DDBJ databases">
        <title>Leucothrix arctica sp. nov., isolated from Arctic seawater.</title>
        <authorList>
            <person name="Choi A."/>
            <person name="Baek K."/>
        </authorList>
    </citation>
    <scope>NUCLEOTIDE SEQUENCE [LARGE SCALE GENOMIC DNA]</scope>
    <source>
        <strain evidence="5 6">JCM 18388</strain>
    </source>
</reference>
<dbReference type="GO" id="GO:0009307">
    <property type="term" value="P:DNA restriction-modification system"/>
    <property type="evidence" value="ECO:0007669"/>
    <property type="project" value="UniProtKB-KW"/>
</dbReference>
<dbReference type="OrthoDB" id="398435at2"/>
<keyword evidence="5" id="KW-0540">Nuclease</keyword>
<keyword evidence="2" id="KW-0680">Restriction system</keyword>
<dbReference type="InterPro" id="IPR000055">
    <property type="entry name" value="Restrct_endonuc_typeI_TRD"/>
</dbReference>
<dbReference type="PANTHER" id="PTHR43140">
    <property type="entry name" value="TYPE-1 RESTRICTION ENZYME ECOKI SPECIFICITY PROTEIN"/>
    <property type="match status" value="1"/>
</dbReference>
<dbReference type="GO" id="GO:0003677">
    <property type="term" value="F:DNA binding"/>
    <property type="evidence" value="ECO:0007669"/>
    <property type="project" value="UniProtKB-KW"/>
</dbReference>
<evidence type="ECO:0000256" key="2">
    <source>
        <dbReference type="ARBA" id="ARBA00022747"/>
    </source>
</evidence>
<dbReference type="InterPro" id="IPR051212">
    <property type="entry name" value="Type-I_RE_S_subunit"/>
</dbReference>
<dbReference type="RefSeq" id="WP_109839644.1">
    <property type="nucleotide sequence ID" value="NZ_QGKM01000087.1"/>
</dbReference>
<evidence type="ECO:0000313" key="5">
    <source>
        <dbReference type="EMBL" id="PWQ92495.1"/>
    </source>
</evidence>
<dbReference type="Proteomes" id="UP000245539">
    <property type="component" value="Unassembled WGS sequence"/>
</dbReference>
<comment type="caution">
    <text evidence="5">The sequence shown here is derived from an EMBL/GenBank/DDBJ whole genome shotgun (WGS) entry which is preliminary data.</text>
</comment>
<dbReference type="EMBL" id="QGKM01000087">
    <property type="protein sequence ID" value="PWQ92495.1"/>
    <property type="molecule type" value="Genomic_DNA"/>
</dbReference>
<dbReference type="Pfam" id="PF01420">
    <property type="entry name" value="Methylase_S"/>
    <property type="match status" value="2"/>
</dbReference>
<dbReference type="PANTHER" id="PTHR43140:SF1">
    <property type="entry name" value="TYPE I RESTRICTION ENZYME ECOKI SPECIFICITY SUBUNIT"/>
    <property type="match status" value="1"/>
</dbReference>
<feature type="domain" description="Type I restriction modification DNA specificity" evidence="4">
    <location>
        <begin position="69"/>
        <end position="196"/>
    </location>
</feature>
<organism evidence="5 6">
    <name type="scientific">Leucothrix pacifica</name>
    <dbReference type="NCBI Taxonomy" id="1247513"/>
    <lineage>
        <taxon>Bacteria</taxon>
        <taxon>Pseudomonadati</taxon>
        <taxon>Pseudomonadota</taxon>
        <taxon>Gammaproteobacteria</taxon>
        <taxon>Thiotrichales</taxon>
        <taxon>Thiotrichaceae</taxon>
        <taxon>Leucothrix</taxon>
    </lineage>
</organism>
<evidence type="ECO:0000256" key="3">
    <source>
        <dbReference type="ARBA" id="ARBA00023125"/>
    </source>
</evidence>
<gene>
    <name evidence="5" type="ORF">DKW60_21105</name>
</gene>
<evidence type="ECO:0000313" key="6">
    <source>
        <dbReference type="Proteomes" id="UP000245539"/>
    </source>
</evidence>
<accession>A0A317C1J5</accession>
<dbReference type="CDD" id="cd17256">
    <property type="entry name" value="RMtype1_S_EcoJA65PI-TRD1-CR1_like"/>
    <property type="match status" value="1"/>
</dbReference>
<evidence type="ECO:0000259" key="4">
    <source>
        <dbReference type="Pfam" id="PF01420"/>
    </source>
</evidence>
<dbReference type="SUPFAM" id="SSF116734">
    <property type="entry name" value="DNA methylase specificity domain"/>
    <property type="match status" value="2"/>
</dbReference>
<protein>
    <submittedName>
        <fullName evidence="5">Restriction endonuclease subunit S</fullName>
    </submittedName>
</protein>
<comment type="similarity">
    <text evidence="1">Belongs to the type-I restriction system S methylase family.</text>
</comment>
<dbReference type="Gene3D" id="3.90.220.20">
    <property type="entry name" value="DNA methylase specificity domains"/>
    <property type="match status" value="2"/>
</dbReference>
<keyword evidence="5" id="KW-0255">Endonuclease</keyword>
<proteinExistence type="inferred from homology"/>
<dbReference type="AlphaFoldDB" id="A0A317C1J5"/>
<keyword evidence="6" id="KW-1185">Reference proteome</keyword>
<keyword evidence="3" id="KW-0238">DNA-binding</keyword>